<feature type="compositionally biased region" description="Basic and acidic residues" evidence="1">
    <location>
        <begin position="62"/>
        <end position="73"/>
    </location>
</feature>
<dbReference type="EMBL" id="ML978068">
    <property type="protein sequence ID" value="KAF2017113.1"/>
    <property type="molecule type" value="Genomic_DNA"/>
</dbReference>
<evidence type="ECO:0000256" key="1">
    <source>
        <dbReference type="SAM" id="MobiDB-lite"/>
    </source>
</evidence>
<keyword evidence="4" id="KW-1185">Reference proteome</keyword>
<dbReference type="RefSeq" id="XP_033385452.1">
    <property type="nucleotide sequence ID" value="XM_033527403.1"/>
</dbReference>
<dbReference type="GeneID" id="54284800"/>
<feature type="signal peptide" evidence="2">
    <location>
        <begin position="1"/>
        <end position="17"/>
    </location>
</feature>
<dbReference type="AlphaFoldDB" id="A0A6A5XW12"/>
<evidence type="ECO:0008006" key="5">
    <source>
        <dbReference type="Google" id="ProtNLM"/>
    </source>
</evidence>
<proteinExistence type="predicted"/>
<evidence type="ECO:0000313" key="4">
    <source>
        <dbReference type="Proteomes" id="UP000799778"/>
    </source>
</evidence>
<evidence type="ECO:0000256" key="2">
    <source>
        <dbReference type="SAM" id="SignalP"/>
    </source>
</evidence>
<evidence type="ECO:0000313" key="3">
    <source>
        <dbReference type="EMBL" id="KAF2017113.1"/>
    </source>
</evidence>
<accession>A0A6A5XW12</accession>
<gene>
    <name evidence="3" type="ORF">BU24DRAFT_420135</name>
</gene>
<keyword evidence="2" id="KW-0732">Signal</keyword>
<reference evidence="3" key="1">
    <citation type="journal article" date="2020" name="Stud. Mycol.">
        <title>101 Dothideomycetes genomes: a test case for predicting lifestyles and emergence of pathogens.</title>
        <authorList>
            <person name="Haridas S."/>
            <person name="Albert R."/>
            <person name="Binder M."/>
            <person name="Bloem J."/>
            <person name="Labutti K."/>
            <person name="Salamov A."/>
            <person name="Andreopoulos B."/>
            <person name="Baker S."/>
            <person name="Barry K."/>
            <person name="Bills G."/>
            <person name="Bluhm B."/>
            <person name="Cannon C."/>
            <person name="Castanera R."/>
            <person name="Culley D."/>
            <person name="Daum C."/>
            <person name="Ezra D."/>
            <person name="Gonzalez J."/>
            <person name="Henrissat B."/>
            <person name="Kuo A."/>
            <person name="Liang C."/>
            <person name="Lipzen A."/>
            <person name="Lutzoni F."/>
            <person name="Magnuson J."/>
            <person name="Mondo S."/>
            <person name="Nolan M."/>
            <person name="Ohm R."/>
            <person name="Pangilinan J."/>
            <person name="Park H.-J."/>
            <person name="Ramirez L."/>
            <person name="Alfaro M."/>
            <person name="Sun H."/>
            <person name="Tritt A."/>
            <person name="Yoshinaga Y."/>
            <person name="Zwiers L.-H."/>
            <person name="Turgeon B."/>
            <person name="Goodwin S."/>
            <person name="Spatafora J."/>
            <person name="Crous P."/>
            <person name="Grigoriev I."/>
        </authorList>
    </citation>
    <scope>NUCLEOTIDE SEQUENCE</scope>
    <source>
        <strain evidence="3">CBS 175.79</strain>
    </source>
</reference>
<feature type="chain" id="PRO_5025513807" description="Secreted protein" evidence="2">
    <location>
        <begin position="18"/>
        <end position="88"/>
    </location>
</feature>
<feature type="region of interest" description="Disordered" evidence="1">
    <location>
        <begin position="61"/>
        <end position="88"/>
    </location>
</feature>
<dbReference type="Proteomes" id="UP000799778">
    <property type="component" value="Unassembled WGS sequence"/>
</dbReference>
<name>A0A6A5XW12_9PLEO</name>
<protein>
    <recommendedName>
        <fullName evidence="5">Secreted protein</fullName>
    </recommendedName>
</protein>
<organism evidence="3 4">
    <name type="scientific">Aaosphaeria arxii CBS 175.79</name>
    <dbReference type="NCBI Taxonomy" id="1450172"/>
    <lineage>
        <taxon>Eukaryota</taxon>
        <taxon>Fungi</taxon>
        <taxon>Dikarya</taxon>
        <taxon>Ascomycota</taxon>
        <taxon>Pezizomycotina</taxon>
        <taxon>Dothideomycetes</taxon>
        <taxon>Pleosporomycetidae</taxon>
        <taxon>Pleosporales</taxon>
        <taxon>Pleosporales incertae sedis</taxon>
        <taxon>Aaosphaeria</taxon>
    </lineage>
</organism>
<sequence length="88" mass="9660">MLALTTLEFAIVQLLSCNHGPVATHCCLLDFISLLMLHELTPTASFSARARVGLIRLQPETTAKDAHTNEMRGVHSQLPDPVRLPPTM</sequence>